<dbReference type="SUPFAM" id="SSF53756">
    <property type="entry name" value="UDP-Glycosyltransferase/glycogen phosphorylase"/>
    <property type="match status" value="1"/>
</dbReference>
<dbReference type="PANTHER" id="PTHR12526">
    <property type="entry name" value="GLYCOSYLTRANSFERASE"/>
    <property type="match status" value="1"/>
</dbReference>
<keyword evidence="3" id="KW-1185">Reference proteome</keyword>
<organism evidence="2 3">
    <name type="scientific">Armatimonas rosea</name>
    <dbReference type="NCBI Taxonomy" id="685828"/>
    <lineage>
        <taxon>Bacteria</taxon>
        <taxon>Bacillati</taxon>
        <taxon>Armatimonadota</taxon>
        <taxon>Armatimonadia</taxon>
        <taxon>Armatimonadales</taxon>
        <taxon>Armatimonadaceae</taxon>
        <taxon>Armatimonas</taxon>
    </lineage>
</organism>
<dbReference type="InterPro" id="IPR028098">
    <property type="entry name" value="Glyco_trans_4-like_N"/>
</dbReference>
<name>A0A7W9SRS5_ARMRO</name>
<dbReference type="CDD" id="cd03801">
    <property type="entry name" value="GT4_PimA-like"/>
    <property type="match status" value="1"/>
</dbReference>
<dbReference type="RefSeq" id="WP_184198955.1">
    <property type="nucleotide sequence ID" value="NZ_JACHGW010000003.1"/>
</dbReference>
<dbReference type="AlphaFoldDB" id="A0A7W9SRS5"/>
<accession>A0A7W9SRS5</accession>
<dbReference type="Pfam" id="PF13692">
    <property type="entry name" value="Glyco_trans_1_4"/>
    <property type="match status" value="1"/>
</dbReference>
<protein>
    <submittedName>
        <fullName evidence="2">Glycosyltransferase involved in cell wall biosynthesis</fullName>
    </submittedName>
</protein>
<sequence length="391" mass="41956">MSATLKLGFALEHSLGHATHAKNLKAALASDSLVHPTFVELPYHNTPGAWAKLPGVRSNWSLRASLGAYLGLRGQSFDALFFHTQVTALLAAGMLQKTPGLISLDATPLQYDRLGAHYGHTPGNGRVEVLKARLNQRAFSAARGLITWSQWAKDSLVADYGVPADKVFVIPPGVDIAAWDAARALRQPRAAGAPLNILFVGGDFVRKGGDTLLTAFARLPESVRRTAHLHLVTQATELATTENITVHNGVTPNSERLRTLFAEADLFVFPTRADCLPQAVLEAMAAGLPVITTAVAAIPEAVIDNETGKLVPVGDDAALAIALEHLLTDHALRLRLGRNAREAALERYDAAVNYPRILARLKGLAPLTPARRGEYKEHPLVPPAERGMGGR</sequence>
<dbReference type="EMBL" id="JACHGW010000003">
    <property type="protein sequence ID" value="MBB6051622.1"/>
    <property type="molecule type" value="Genomic_DNA"/>
</dbReference>
<dbReference type="PANTHER" id="PTHR12526:SF590">
    <property type="entry name" value="ALPHA-MALTOSE-1-PHOSPHATE SYNTHASE"/>
    <property type="match status" value="1"/>
</dbReference>
<dbReference type="GO" id="GO:0016757">
    <property type="term" value="F:glycosyltransferase activity"/>
    <property type="evidence" value="ECO:0007669"/>
    <property type="project" value="TreeGrafter"/>
</dbReference>
<evidence type="ECO:0000259" key="1">
    <source>
        <dbReference type="Pfam" id="PF13439"/>
    </source>
</evidence>
<comment type="caution">
    <text evidence="2">The sequence shown here is derived from an EMBL/GenBank/DDBJ whole genome shotgun (WGS) entry which is preliminary data.</text>
</comment>
<feature type="domain" description="Glycosyltransferase subfamily 4-like N-terminal" evidence="1">
    <location>
        <begin position="42"/>
        <end position="176"/>
    </location>
</feature>
<keyword evidence="2" id="KW-0808">Transferase</keyword>
<evidence type="ECO:0000313" key="2">
    <source>
        <dbReference type="EMBL" id="MBB6051622.1"/>
    </source>
</evidence>
<gene>
    <name evidence="2" type="ORF">HNQ39_003432</name>
</gene>
<dbReference type="Pfam" id="PF13439">
    <property type="entry name" value="Glyco_transf_4"/>
    <property type="match status" value="1"/>
</dbReference>
<proteinExistence type="predicted"/>
<evidence type="ECO:0000313" key="3">
    <source>
        <dbReference type="Proteomes" id="UP000520814"/>
    </source>
</evidence>
<dbReference type="Proteomes" id="UP000520814">
    <property type="component" value="Unassembled WGS sequence"/>
</dbReference>
<dbReference type="Gene3D" id="3.40.50.2000">
    <property type="entry name" value="Glycogen Phosphorylase B"/>
    <property type="match status" value="2"/>
</dbReference>
<reference evidence="2 3" key="1">
    <citation type="submission" date="2020-08" db="EMBL/GenBank/DDBJ databases">
        <title>Genomic Encyclopedia of Type Strains, Phase IV (KMG-IV): sequencing the most valuable type-strain genomes for metagenomic binning, comparative biology and taxonomic classification.</title>
        <authorList>
            <person name="Goeker M."/>
        </authorList>
    </citation>
    <scope>NUCLEOTIDE SEQUENCE [LARGE SCALE GENOMIC DNA]</scope>
    <source>
        <strain evidence="2 3">DSM 23562</strain>
    </source>
</reference>